<evidence type="ECO:0000256" key="4">
    <source>
        <dbReference type="ARBA" id="ARBA00022840"/>
    </source>
</evidence>
<gene>
    <name evidence="8" type="primary">pknB_41</name>
    <name evidence="8" type="ORF">ETAA1_40910</name>
</gene>
<dbReference type="InterPro" id="IPR011009">
    <property type="entry name" value="Kinase-like_dom_sf"/>
</dbReference>
<dbReference type="Pfam" id="PF00069">
    <property type="entry name" value="Pkinase"/>
    <property type="match status" value="1"/>
</dbReference>
<feature type="domain" description="Protein kinase" evidence="6">
    <location>
        <begin position="52"/>
        <end position="345"/>
    </location>
</feature>
<keyword evidence="3 8" id="KW-0418">Kinase</keyword>
<dbReference type="InterPro" id="IPR035965">
    <property type="entry name" value="PAS-like_dom_sf"/>
</dbReference>
<dbReference type="NCBIfam" id="TIGR00229">
    <property type="entry name" value="sensory_box"/>
    <property type="match status" value="1"/>
</dbReference>
<dbReference type="PROSITE" id="PS50112">
    <property type="entry name" value="PAS"/>
    <property type="match status" value="1"/>
</dbReference>
<dbReference type="EC" id="2.7.11.1" evidence="8"/>
<dbReference type="Gene3D" id="3.30.200.20">
    <property type="entry name" value="Phosphorylase Kinase, domain 1"/>
    <property type="match status" value="1"/>
</dbReference>
<evidence type="ECO:0000256" key="3">
    <source>
        <dbReference type="ARBA" id="ARBA00022777"/>
    </source>
</evidence>
<dbReference type="InterPro" id="IPR008271">
    <property type="entry name" value="Ser/Thr_kinase_AS"/>
</dbReference>
<dbReference type="SUPFAM" id="SSF55785">
    <property type="entry name" value="PYP-like sensor domain (PAS domain)"/>
    <property type="match status" value="1"/>
</dbReference>
<dbReference type="EMBL" id="CP036273">
    <property type="protein sequence ID" value="QDU22115.1"/>
    <property type="molecule type" value="Genomic_DNA"/>
</dbReference>
<protein>
    <submittedName>
        <fullName evidence="8">Serine/threonine-protein kinase PknB</fullName>
        <ecNumber evidence="8">2.7.11.1</ecNumber>
    </submittedName>
</protein>
<accession>A0A517XXA1</accession>
<dbReference type="SMART" id="SM00091">
    <property type="entry name" value="PAS"/>
    <property type="match status" value="1"/>
</dbReference>
<dbReference type="AlphaFoldDB" id="A0A517XXA1"/>
<evidence type="ECO:0000259" key="6">
    <source>
        <dbReference type="PROSITE" id="PS50011"/>
    </source>
</evidence>
<dbReference type="CDD" id="cd14014">
    <property type="entry name" value="STKc_PknB_like"/>
    <property type="match status" value="1"/>
</dbReference>
<keyword evidence="2" id="KW-0547">Nucleotide-binding</keyword>
<dbReference type="Gene3D" id="3.30.450.20">
    <property type="entry name" value="PAS domain"/>
    <property type="match status" value="1"/>
</dbReference>
<dbReference type="Gene3D" id="1.10.510.10">
    <property type="entry name" value="Transferase(Phosphotransferase) domain 1"/>
    <property type="match status" value="1"/>
</dbReference>
<feature type="region of interest" description="Disordered" evidence="5">
    <location>
        <begin position="27"/>
        <end position="48"/>
    </location>
</feature>
<sequence length="473" mass="51628">MTLSDLPAGFTADGDFLPPDELAPAAATLPLGPGTSTAPSLPAPLPDTGTRYHPHAEIARGAMGAVFRGRDTLFGRPVAIKMLLDEHLNRAELRWRFAEEVRITASLQHPSVVPVYDTGCCAGGRPFYVMRLVEGETLETLLAARPDPGHDRSRFLKVFEKVCEGVAFAHSRGVIHRDIKPDNVMVGALGLVQLMDWGVAKVLPQSPVGVPCPEPSADGDTQDDTTNLQTRFGRVLGTPAYMSPEQARGNLDQMDERTDVFALGGLLCNILTGAPPYAGADARSAYKQAARADLAEGFARLDAVGADPELVALCKRSLAPEPVDRPRNAGVLAAALAECLSHDLRRAERDLVRFFELTPDLFCIAGMDGHFRRVNANFSRILGHPTAALLAEPFVNFVHPDDRAATEAVVAGLNRGELCVRFRNRYRDARGEYHWFEWQAKPLVGEGMIFAVARDVTDTIRLEGQLRFFEEEE</sequence>
<dbReference type="InterPro" id="IPR013655">
    <property type="entry name" value="PAS_fold_3"/>
</dbReference>
<dbReference type="InterPro" id="IPR000014">
    <property type="entry name" value="PAS"/>
</dbReference>
<evidence type="ECO:0000313" key="9">
    <source>
        <dbReference type="Proteomes" id="UP000319576"/>
    </source>
</evidence>
<dbReference type="InterPro" id="IPR000719">
    <property type="entry name" value="Prot_kinase_dom"/>
</dbReference>
<dbReference type="Pfam" id="PF08447">
    <property type="entry name" value="PAS_3"/>
    <property type="match status" value="1"/>
</dbReference>
<dbReference type="PROSITE" id="PS50011">
    <property type="entry name" value="PROTEIN_KINASE_DOM"/>
    <property type="match status" value="1"/>
</dbReference>
<dbReference type="RefSeq" id="WP_145241573.1">
    <property type="nucleotide sequence ID" value="NZ_CP036273.1"/>
</dbReference>
<dbReference type="Proteomes" id="UP000319576">
    <property type="component" value="Chromosome"/>
</dbReference>
<dbReference type="CDD" id="cd00130">
    <property type="entry name" value="PAS"/>
    <property type="match status" value="1"/>
</dbReference>
<dbReference type="GO" id="GO:0005524">
    <property type="term" value="F:ATP binding"/>
    <property type="evidence" value="ECO:0007669"/>
    <property type="project" value="UniProtKB-KW"/>
</dbReference>
<evidence type="ECO:0000256" key="5">
    <source>
        <dbReference type="SAM" id="MobiDB-lite"/>
    </source>
</evidence>
<feature type="domain" description="PAS" evidence="7">
    <location>
        <begin position="347"/>
        <end position="417"/>
    </location>
</feature>
<keyword evidence="9" id="KW-1185">Reference proteome</keyword>
<dbReference type="PANTHER" id="PTHR43289:SF30">
    <property type="entry name" value="NON-SPECIFIC SERINE_THREONINE PROTEIN KINASE"/>
    <property type="match status" value="1"/>
</dbReference>
<evidence type="ECO:0000256" key="1">
    <source>
        <dbReference type="ARBA" id="ARBA00022679"/>
    </source>
</evidence>
<dbReference type="PANTHER" id="PTHR43289">
    <property type="entry name" value="MITOGEN-ACTIVATED PROTEIN KINASE KINASE KINASE 20-RELATED"/>
    <property type="match status" value="1"/>
</dbReference>
<name>A0A517XXA1_9BACT</name>
<dbReference type="SUPFAM" id="SSF56112">
    <property type="entry name" value="Protein kinase-like (PK-like)"/>
    <property type="match status" value="1"/>
</dbReference>
<reference evidence="8 9" key="1">
    <citation type="submission" date="2019-02" db="EMBL/GenBank/DDBJ databases">
        <title>Deep-cultivation of Planctomycetes and their phenomic and genomic characterization uncovers novel biology.</title>
        <authorList>
            <person name="Wiegand S."/>
            <person name="Jogler M."/>
            <person name="Boedeker C."/>
            <person name="Pinto D."/>
            <person name="Vollmers J."/>
            <person name="Rivas-Marin E."/>
            <person name="Kohn T."/>
            <person name="Peeters S.H."/>
            <person name="Heuer A."/>
            <person name="Rast P."/>
            <person name="Oberbeckmann S."/>
            <person name="Bunk B."/>
            <person name="Jeske O."/>
            <person name="Meyerdierks A."/>
            <person name="Storesund J.E."/>
            <person name="Kallscheuer N."/>
            <person name="Luecker S."/>
            <person name="Lage O.M."/>
            <person name="Pohl T."/>
            <person name="Merkel B.J."/>
            <person name="Hornburger P."/>
            <person name="Mueller R.-W."/>
            <person name="Bruemmer F."/>
            <person name="Labrenz M."/>
            <person name="Spormann A.M."/>
            <person name="Op den Camp H."/>
            <person name="Overmann J."/>
            <person name="Amann R."/>
            <person name="Jetten M.S.M."/>
            <person name="Mascher T."/>
            <person name="Medema M.H."/>
            <person name="Devos D.P."/>
            <person name="Kaster A.-K."/>
            <person name="Ovreas L."/>
            <person name="Rohde M."/>
            <person name="Galperin M.Y."/>
            <person name="Jogler C."/>
        </authorList>
    </citation>
    <scope>NUCLEOTIDE SEQUENCE [LARGE SCALE GENOMIC DNA]</scope>
    <source>
        <strain evidence="8 9">ETA_A1</strain>
    </source>
</reference>
<dbReference type="PROSITE" id="PS00108">
    <property type="entry name" value="PROTEIN_KINASE_ST"/>
    <property type="match status" value="1"/>
</dbReference>
<proteinExistence type="predicted"/>
<organism evidence="8 9">
    <name type="scientific">Urbifossiella limnaea</name>
    <dbReference type="NCBI Taxonomy" id="2528023"/>
    <lineage>
        <taxon>Bacteria</taxon>
        <taxon>Pseudomonadati</taxon>
        <taxon>Planctomycetota</taxon>
        <taxon>Planctomycetia</taxon>
        <taxon>Gemmatales</taxon>
        <taxon>Gemmataceae</taxon>
        <taxon>Urbifossiella</taxon>
    </lineage>
</organism>
<dbReference type="SMART" id="SM00220">
    <property type="entry name" value="S_TKc"/>
    <property type="match status" value="1"/>
</dbReference>
<dbReference type="KEGG" id="uli:ETAA1_40910"/>
<dbReference type="OrthoDB" id="6111975at2"/>
<keyword evidence="4" id="KW-0067">ATP-binding</keyword>
<dbReference type="GO" id="GO:0004674">
    <property type="term" value="F:protein serine/threonine kinase activity"/>
    <property type="evidence" value="ECO:0007669"/>
    <property type="project" value="UniProtKB-EC"/>
</dbReference>
<evidence type="ECO:0000313" key="8">
    <source>
        <dbReference type="EMBL" id="QDU22115.1"/>
    </source>
</evidence>
<evidence type="ECO:0000256" key="2">
    <source>
        <dbReference type="ARBA" id="ARBA00022741"/>
    </source>
</evidence>
<keyword evidence="1 8" id="KW-0808">Transferase</keyword>
<evidence type="ECO:0000259" key="7">
    <source>
        <dbReference type="PROSITE" id="PS50112"/>
    </source>
</evidence>